<dbReference type="Pfam" id="PF18701">
    <property type="entry name" value="DUF5641"/>
    <property type="match status" value="1"/>
</dbReference>
<protein>
    <recommendedName>
        <fullName evidence="1">DUF5641 domain-containing protein</fullName>
    </recommendedName>
</protein>
<dbReference type="EMBL" id="VEVO01000007">
    <property type="protein sequence ID" value="KAF0039222.1"/>
    <property type="molecule type" value="Genomic_DNA"/>
</dbReference>
<organism evidence="2 3">
    <name type="scientific">Scophthalmus maximus</name>
    <name type="common">Turbot</name>
    <name type="synonym">Psetta maxima</name>
    <dbReference type="NCBI Taxonomy" id="52904"/>
    <lineage>
        <taxon>Eukaryota</taxon>
        <taxon>Metazoa</taxon>
        <taxon>Chordata</taxon>
        <taxon>Craniata</taxon>
        <taxon>Vertebrata</taxon>
        <taxon>Euteleostomi</taxon>
        <taxon>Actinopterygii</taxon>
        <taxon>Neopterygii</taxon>
        <taxon>Teleostei</taxon>
        <taxon>Neoteleostei</taxon>
        <taxon>Acanthomorphata</taxon>
        <taxon>Carangaria</taxon>
        <taxon>Pleuronectiformes</taxon>
        <taxon>Pleuronectoidei</taxon>
        <taxon>Scophthalmidae</taxon>
        <taxon>Scophthalmus</taxon>
    </lineage>
</organism>
<name>A0A6A4TAN1_SCOMX</name>
<evidence type="ECO:0000313" key="2">
    <source>
        <dbReference type="EMBL" id="KAF0039222.1"/>
    </source>
</evidence>
<evidence type="ECO:0000259" key="1">
    <source>
        <dbReference type="Pfam" id="PF18701"/>
    </source>
</evidence>
<proteinExistence type="predicted"/>
<reference evidence="2 3" key="1">
    <citation type="submission" date="2019-06" db="EMBL/GenBank/DDBJ databases">
        <title>Draft genomes of female and male turbot (Scophthalmus maximus).</title>
        <authorList>
            <person name="Xu H."/>
            <person name="Xu X.-W."/>
            <person name="Shao C."/>
            <person name="Chen S."/>
        </authorList>
    </citation>
    <scope>NUCLEOTIDE SEQUENCE [LARGE SCALE GENOMIC DNA]</scope>
    <source>
        <strain evidence="2">Ysfricsl-2016a</strain>
        <tissue evidence="2">Blood</tissue>
    </source>
</reference>
<gene>
    <name evidence="2" type="ORF">F2P81_007457</name>
</gene>
<feature type="domain" description="DUF5641" evidence="1">
    <location>
        <begin position="2"/>
        <end position="66"/>
    </location>
</feature>
<evidence type="ECO:0000313" key="3">
    <source>
        <dbReference type="Proteomes" id="UP000438429"/>
    </source>
</evidence>
<dbReference type="Proteomes" id="UP000438429">
    <property type="component" value="Unassembled WGS sequence"/>
</dbReference>
<comment type="caution">
    <text evidence="2">The sequence shown here is derived from an EMBL/GenBank/DDBJ whole genome shotgun (WGS) entry which is preliminary data.</text>
</comment>
<dbReference type="PANTHER" id="PTHR47331:SF1">
    <property type="entry name" value="GAG-LIKE PROTEIN"/>
    <property type="match status" value="1"/>
</dbReference>
<dbReference type="AlphaFoldDB" id="A0A6A4TAN1"/>
<dbReference type="InterPro" id="IPR040676">
    <property type="entry name" value="DUF5641"/>
</dbReference>
<accession>A0A6A4TAN1</accession>
<sequence>MFLKRWVREYLPQLQERHKWSRPSCNFVIGDIVLVWIMGKIVQTVPDKYGMVRQVQIKTKTSMLDRIDSNTLH</sequence>
<dbReference type="PANTHER" id="PTHR47331">
    <property type="entry name" value="PHD-TYPE DOMAIN-CONTAINING PROTEIN"/>
    <property type="match status" value="1"/>
</dbReference>